<dbReference type="eggNOG" id="KOG1075">
    <property type="taxonomic scope" value="Eukaryota"/>
</dbReference>
<evidence type="ECO:0000313" key="2">
    <source>
        <dbReference type="Proteomes" id="UP000026915"/>
    </source>
</evidence>
<sequence>MHLLTGKVLEGIRKIRSAEDAPVDTMGCEKAGSVLPPKRFGGYLSKADENGVGWNVLSGVTSWLLWKWRTVRIFESKTVVIEGRLSSIYSKILSIKNVVMTETSGRISTRPREEILIGWTEFSSGWMALNSDGACRKTTEQVAIRGVLRDSNGQWRGGYAMKL</sequence>
<evidence type="ECO:0000313" key="1">
    <source>
        <dbReference type="EMBL" id="EOY04999.1"/>
    </source>
</evidence>
<dbReference type="Proteomes" id="UP000026915">
    <property type="component" value="Chromosome 4"/>
</dbReference>
<evidence type="ECO:0008006" key="3">
    <source>
        <dbReference type="Google" id="ProtNLM"/>
    </source>
</evidence>
<accession>A0A061ERP7</accession>
<proteinExistence type="predicted"/>
<organism evidence="1 2">
    <name type="scientific">Theobroma cacao</name>
    <name type="common">Cacao</name>
    <name type="synonym">Cocoa</name>
    <dbReference type="NCBI Taxonomy" id="3641"/>
    <lineage>
        <taxon>Eukaryota</taxon>
        <taxon>Viridiplantae</taxon>
        <taxon>Streptophyta</taxon>
        <taxon>Embryophyta</taxon>
        <taxon>Tracheophyta</taxon>
        <taxon>Spermatophyta</taxon>
        <taxon>Magnoliopsida</taxon>
        <taxon>eudicotyledons</taxon>
        <taxon>Gunneridae</taxon>
        <taxon>Pentapetalae</taxon>
        <taxon>rosids</taxon>
        <taxon>malvids</taxon>
        <taxon>Malvales</taxon>
        <taxon>Malvaceae</taxon>
        <taxon>Byttnerioideae</taxon>
        <taxon>Theobroma</taxon>
    </lineage>
</organism>
<reference evidence="1 2" key="1">
    <citation type="journal article" date="2013" name="Genome Biol.">
        <title>The genome sequence of the most widely cultivated cacao type and its use to identify candidate genes regulating pod color.</title>
        <authorList>
            <person name="Motamayor J.C."/>
            <person name="Mockaitis K."/>
            <person name="Schmutz J."/>
            <person name="Haiminen N."/>
            <person name="Iii D.L."/>
            <person name="Cornejo O."/>
            <person name="Findley S.D."/>
            <person name="Zheng P."/>
            <person name="Utro F."/>
            <person name="Royaert S."/>
            <person name="Saski C."/>
            <person name="Jenkins J."/>
            <person name="Podicheti R."/>
            <person name="Zhao M."/>
            <person name="Scheffler B.E."/>
            <person name="Stack J.C."/>
            <person name="Feltus F.A."/>
            <person name="Mustiga G.M."/>
            <person name="Amores F."/>
            <person name="Phillips W."/>
            <person name="Marelli J.P."/>
            <person name="May G.D."/>
            <person name="Shapiro H."/>
            <person name="Ma J."/>
            <person name="Bustamante C.D."/>
            <person name="Schnell R.J."/>
            <person name="Main D."/>
            <person name="Gilbert D."/>
            <person name="Parida L."/>
            <person name="Kuhn D.N."/>
        </authorList>
    </citation>
    <scope>NUCLEOTIDE SEQUENCE [LARGE SCALE GENOMIC DNA]</scope>
    <source>
        <strain evidence="2">cv. Matina 1-6</strain>
    </source>
</reference>
<dbReference type="Gramene" id="EOY04999">
    <property type="protein sequence ID" value="EOY04999"/>
    <property type="gene ID" value="TCM_020122"/>
</dbReference>
<keyword evidence="2" id="KW-1185">Reference proteome</keyword>
<dbReference type="EMBL" id="CM001882">
    <property type="protein sequence ID" value="EOY04999.1"/>
    <property type="molecule type" value="Genomic_DNA"/>
</dbReference>
<dbReference type="InParanoid" id="A0A061ERP7"/>
<dbReference type="HOGENOM" id="CLU_1809511_0_0_1"/>
<dbReference type="AlphaFoldDB" id="A0A061ERP7"/>
<name>A0A061ERP7_THECC</name>
<protein>
    <recommendedName>
        <fullName evidence="3">RNase H type-1 domain-containing protein</fullName>
    </recommendedName>
</protein>
<gene>
    <name evidence="1" type="ORF">TCM_020122</name>
</gene>